<gene>
    <name evidence="1" type="ORF">IX39_00380</name>
</gene>
<protein>
    <submittedName>
        <fullName evidence="1">Uncharacterized protein</fullName>
    </submittedName>
</protein>
<proteinExistence type="predicted"/>
<organism evidence="1 2">
    <name type="scientific">Chryseobacterium formosense</name>
    <dbReference type="NCBI Taxonomy" id="236814"/>
    <lineage>
        <taxon>Bacteria</taxon>
        <taxon>Pseudomonadati</taxon>
        <taxon>Bacteroidota</taxon>
        <taxon>Flavobacteriia</taxon>
        <taxon>Flavobacteriales</taxon>
        <taxon>Weeksellaceae</taxon>
        <taxon>Chryseobacterium group</taxon>
        <taxon>Chryseobacterium</taxon>
    </lineage>
</organism>
<dbReference type="OrthoDB" id="947646at2"/>
<dbReference type="Proteomes" id="UP000028713">
    <property type="component" value="Unassembled WGS sequence"/>
</dbReference>
<accession>A0A085Z417</accession>
<comment type="caution">
    <text evidence="1">The sequence shown here is derived from an EMBL/GenBank/DDBJ whole genome shotgun (WGS) entry which is preliminary data.</text>
</comment>
<dbReference type="EMBL" id="JPRP01000001">
    <property type="protein sequence ID" value="KFE99180.1"/>
    <property type="molecule type" value="Genomic_DNA"/>
</dbReference>
<dbReference type="RefSeq" id="WP_034672410.1">
    <property type="nucleotide sequence ID" value="NZ_FPAP01000001.1"/>
</dbReference>
<dbReference type="STRING" id="236814.IX39_00380"/>
<evidence type="ECO:0000313" key="1">
    <source>
        <dbReference type="EMBL" id="KFE99180.1"/>
    </source>
</evidence>
<name>A0A085Z417_9FLAO</name>
<keyword evidence="2" id="KW-1185">Reference proteome</keyword>
<reference evidence="1 2" key="1">
    <citation type="submission" date="2014-07" db="EMBL/GenBank/DDBJ databases">
        <title>Genome of Chryseobacterium formosense LMG 24722.</title>
        <authorList>
            <person name="Pipes S.E."/>
            <person name="Stropko S.J."/>
            <person name="Newman J.D."/>
        </authorList>
    </citation>
    <scope>NUCLEOTIDE SEQUENCE [LARGE SCALE GENOMIC DNA]</scope>
    <source>
        <strain evidence="1 2">LMG 24722</strain>
    </source>
</reference>
<dbReference type="AlphaFoldDB" id="A0A085Z417"/>
<evidence type="ECO:0000313" key="2">
    <source>
        <dbReference type="Proteomes" id="UP000028713"/>
    </source>
</evidence>
<sequence length="213" mass="24438">MKKNINSCKLVPGIPAQTEGGFHDTESEKVYENIVEAKYAYQLLKMRLLDINHWQDYCAMSFAKFRLYNTKGSFKESVLSRHDLVRINVYASPELGTIYYWVKISDIFFEEYEEFERTVIIFIPTSHPRNQQSEIAHFYSSTSSSAFVINRRGNILSAAVYGRNETPNLDTNFLGKIKNRIISFCAVVGLSKVQWRNFTDGILNTNGISMSGD</sequence>
<dbReference type="eggNOG" id="ENOG5032TG5">
    <property type="taxonomic scope" value="Bacteria"/>
</dbReference>